<dbReference type="SUPFAM" id="SSF56281">
    <property type="entry name" value="Metallo-hydrolase/oxidoreductase"/>
    <property type="match status" value="1"/>
</dbReference>
<feature type="domain" description="Metallo-beta-lactamase" evidence="4">
    <location>
        <begin position="19"/>
        <end position="225"/>
    </location>
</feature>
<protein>
    <submittedName>
        <fullName evidence="5">MBL fold metallo-hydrolase</fullName>
    </submittedName>
</protein>
<dbReference type="Pfam" id="PF00753">
    <property type="entry name" value="Lactamase_B"/>
    <property type="match status" value="1"/>
</dbReference>
<dbReference type="Proteomes" id="UP000267798">
    <property type="component" value="Unassembled WGS sequence"/>
</dbReference>
<comment type="catalytic activity">
    <reaction evidence="3">
        <text>3',5'-cyclic UMP + H2O = UMP + H(+)</text>
        <dbReference type="Rhea" id="RHEA:70575"/>
        <dbReference type="ChEBI" id="CHEBI:15377"/>
        <dbReference type="ChEBI" id="CHEBI:15378"/>
        <dbReference type="ChEBI" id="CHEBI:57865"/>
        <dbReference type="ChEBI" id="CHEBI:184387"/>
    </reaction>
    <physiologicalReaction direction="left-to-right" evidence="3">
        <dbReference type="Rhea" id="RHEA:70576"/>
    </physiologicalReaction>
</comment>
<dbReference type="PANTHER" id="PTHR42951">
    <property type="entry name" value="METALLO-BETA-LACTAMASE DOMAIN-CONTAINING"/>
    <property type="match status" value="1"/>
</dbReference>
<proteinExistence type="predicted"/>
<organism evidence="5 6">
    <name type="scientific">Paenibacillus pinisoli</name>
    <dbReference type="NCBI Taxonomy" id="1276110"/>
    <lineage>
        <taxon>Bacteria</taxon>
        <taxon>Bacillati</taxon>
        <taxon>Bacillota</taxon>
        <taxon>Bacilli</taxon>
        <taxon>Bacillales</taxon>
        <taxon>Paenibacillaceae</taxon>
        <taxon>Paenibacillus</taxon>
    </lineage>
</organism>
<dbReference type="InterPro" id="IPR036866">
    <property type="entry name" value="RibonucZ/Hydroxyglut_hydro"/>
</dbReference>
<dbReference type="EMBL" id="QXQB01000003">
    <property type="protein sequence ID" value="RJX39270.1"/>
    <property type="molecule type" value="Genomic_DNA"/>
</dbReference>
<comment type="caution">
    <text evidence="5">The sequence shown here is derived from an EMBL/GenBank/DDBJ whole genome shotgun (WGS) entry which is preliminary data.</text>
</comment>
<dbReference type="OrthoDB" id="9802248at2"/>
<keyword evidence="5" id="KW-0378">Hydrolase</keyword>
<evidence type="ECO:0000259" key="4">
    <source>
        <dbReference type="SMART" id="SM00849"/>
    </source>
</evidence>
<dbReference type="RefSeq" id="WP_120112525.1">
    <property type="nucleotide sequence ID" value="NZ_QXQB01000003.1"/>
</dbReference>
<dbReference type="Gene3D" id="3.60.15.10">
    <property type="entry name" value="Ribonuclease Z/Hydroxyacylglutathione hydrolase-like"/>
    <property type="match status" value="1"/>
</dbReference>
<keyword evidence="6" id="KW-1185">Reference proteome</keyword>
<evidence type="ECO:0000313" key="5">
    <source>
        <dbReference type="EMBL" id="RJX39270.1"/>
    </source>
</evidence>
<evidence type="ECO:0000256" key="2">
    <source>
        <dbReference type="ARBA" id="ARBA00034301"/>
    </source>
</evidence>
<dbReference type="PANTHER" id="PTHR42951:SF15">
    <property type="entry name" value="METALLO-BETA-LACTAMASE SUPERFAMILY PROTEIN"/>
    <property type="match status" value="1"/>
</dbReference>
<accession>A0A3A6PGC3</accession>
<evidence type="ECO:0000256" key="1">
    <source>
        <dbReference type="ARBA" id="ARBA00034221"/>
    </source>
</evidence>
<sequence length="250" mass="27468">MNQVYVLPIAFENNGQRQTITPVILRDERHMVLVDCGYPGFVPLLEEAAGQQGLSLQDLTHIFATHHDMDHIGALAELQRAYPQAETVAYELEALYVAGKRKSLRLIQAEASLDGMPEAERQHAEGFIAFLRSIEPALVHRTEADGALLPWCGGTELVHTPGHMPGHASLFVRESGTMIAGDAVVIEENGKLGIANPQFTLDMEAAISSVERMLTYPIRELVCYHGGLFHGDARAALIELLQEHGLEQSE</sequence>
<dbReference type="GO" id="GO:0016787">
    <property type="term" value="F:hydrolase activity"/>
    <property type="evidence" value="ECO:0007669"/>
    <property type="project" value="UniProtKB-KW"/>
</dbReference>
<evidence type="ECO:0000313" key="6">
    <source>
        <dbReference type="Proteomes" id="UP000267798"/>
    </source>
</evidence>
<reference evidence="5 6" key="1">
    <citation type="submission" date="2018-09" db="EMBL/GenBank/DDBJ databases">
        <title>Paenibacillus aracenensis nov. sp. isolated from a cave in southern Spain.</title>
        <authorList>
            <person name="Jurado V."/>
            <person name="Gutierrez-Patricio S."/>
            <person name="Gonzalez-Pimentel J.L."/>
            <person name="Miller A.Z."/>
            <person name="Laiz L."/>
            <person name="Saiz-Jimenez C."/>
        </authorList>
    </citation>
    <scope>NUCLEOTIDE SEQUENCE [LARGE SCALE GENOMIC DNA]</scope>
    <source>
        <strain evidence="5 6">JCM 19203</strain>
    </source>
</reference>
<dbReference type="InterPro" id="IPR001279">
    <property type="entry name" value="Metallo-B-lactamas"/>
</dbReference>
<evidence type="ECO:0000256" key="3">
    <source>
        <dbReference type="ARBA" id="ARBA00048505"/>
    </source>
</evidence>
<comment type="function">
    <text evidence="2">Counteracts the endogenous Pycsar antiviral defense system. Phosphodiesterase that enables metal-dependent hydrolysis of host cyclic nucleotide Pycsar defense signals such as cCMP and cUMP.</text>
</comment>
<gene>
    <name evidence="5" type="ORF">D3P09_16290</name>
</gene>
<dbReference type="CDD" id="cd07721">
    <property type="entry name" value="yflN-like_MBL-fold"/>
    <property type="match status" value="1"/>
</dbReference>
<comment type="catalytic activity">
    <reaction evidence="1">
        <text>3',5'-cyclic CMP + H2O = CMP + H(+)</text>
        <dbReference type="Rhea" id="RHEA:72675"/>
        <dbReference type="ChEBI" id="CHEBI:15377"/>
        <dbReference type="ChEBI" id="CHEBI:15378"/>
        <dbReference type="ChEBI" id="CHEBI:58003"/>
        <dbReference type="ChEBI" id="CHEBI:60377"/>
    </reaction>
    <physiologicalReaction direction="left-to-right" evidence="1">
        <dbReference type="Rhea" id="RHEA:72676"/>
    </physiologicalReaction>
</comment>
<dbReference type="SMART" id="SM00849">
    <property type="entry name" value="Lactamase_B"/>
    <property type="match status" value="1"/>
</dbReference>
<dbReference type="AlphaFoldDB" id="A0A3A6PGC3"/>
<dbReference type="InterPro" id="IPR050855">
    <property type="entry name" value="NDM-1-like"/>
</dbReference>
<name>A0A3A6PGC3_9BACL</name>